<gene>
    <name evidence="1" type="ORF">HPB47_021550</name>
</gene>
<organism evidence="1 2">
    <name type="scientific">Ixodes persulcatus</name>
    <name type="common">Taiga tick</name>
    <dbReference type="NCBI Taxonomy" id="34615"/>
    <lineage>
        <taxon>Eukaryota</taxon>
        <taxon>Metazoa</taxon>
        <taxon>Ecdysozoa</taxon>
        <taxon>Arthropoda</taxon>
        <taxon>Chelicerata</taxon>
        <taxon>Arachnida</taxon>
        <taxon>Acari</taxon>
        <taxon>Parasitiformes</taxon>
        <taxon>Ixodida</taxon>
        <taxon>Ixodoidea</taxon>
        <taxon>Ixodidae</taxon>
        <taxon>Ixodinae</taxon>
        <taxon>Ixodes</taxon>
    </lineage>
</organism>
<accession>A0AC60QC84</accession>
<comment type="caution">
    <text evidence="1">The sequence shown here is derived from an EMBL/GenBank/DDBJ whole genome shotgun (WGS) entry which is preliminary data.</text>
</comment>
<reference evidence="1 2" key="1">
    <citation type="journal article" date="2020" name="Cell">
        <title>Large-Scale Comparative Analyses of Tick Genomes Elucidate Their Genetic Diversity and Vector Capacities.</title>
        <authorList>
            <consortium name="Tick Genome and Microbiome Consortium (TIGMIC)"/>
            <person name="Jia N."/>
            <person name="Wang J."/>
            <person name="Shi W."/>
            <person name="Du L."/>
            <person name="Sun Y."/>
            <person name="Zhan W."/>
            <person name="Jiang J.F."/>
            <person name="Wang Q."/>
            <person name="Zhang B."/>
            <person name="Ji P."/>
            <person name="Bell-Sakyi L."/>
            <person name="Cui X.M."/>
            <person name="Yuan T.T."/>
            <person name="Jiang B.G."/>
            <person name="Yang W.F."/>
            <person name="Lam T.T."/>
            <person name="Chang Q.C."/>
            <person name="Ding S.J."/>
            <person name="Wang X.J."/>
            <person name="Zhu J.G."/>
            <person name="Ruan X.D."/>
            <person name="Zhao L."/>
            <person name="Wei J.T."/>
            <person name="Ye R.Z."/>
            <person name="Que T.C."/>
            <person name="Du C.H."/>
            <person name="Zhou Y.H."/>
            <person name="Cheng J.X."/>
            <person name="Dai P.F."/>
            <person name="Guo W.B."/>
            <person name="Han X.H."/>
            <person name="Huang E.J."/>
            <person name="Li L.F."/>
            <person name="Wei W."/>
            <person name="Gao Y.C."/>
            <person name="Liu J.Z."/>
            <person name="Shao H.Z."/>
            <person name="Wang X."/>
            <person name="Wang C.C."/>
            <person name="Yang T.C."/>
            <person name="Huo Q.B."/>
            <person name="Li W."/>
            <person name="Chen H.Y."/>
            <person name="Chen S.E."/>
            <person name="Zhou L.G."/>
            <person name="Ni X.B."/>
            <person name="Tian J.H."/>
            <person name="Sheng Y."/>
            <person name="Liu T."/>
            <person name="Pan Y.S."/>
            <person name="Xia L.Y."/>
            <person name="Li J."/>
            <person name="Zhao F."/>
            <person name="Cao W.C."/>
        </authorList>
    </citation>
    <scope>NUCLEOTIDE SEQUENCE [LARGE SCALE GENOMIC DNA]</scope>
    <source>
        <strain evidence="1">Iper-2018</strain>
    </source>
</reference>
<sequence length="294" mass="32651">MTYADRLSLGTTEESTTEDLMDVSEVVDPNGHIFAMAAALDGGSEPASVKPDVRENLSSATTSSEDPITVSPAAEDSIPTTPATPTNRDALTNEKQCETTTEANLEDTEAEKNDEAFPLTGTWHILYRNYEEDPVFGTDKCLKFNQENPATDGEYPVTFEFGQGSEPIYASATFHFPELKPELEKYQDTSEVYPITEPFYELYRNYDEDPFFGTAKCVRFSQVGPEEDRGYPILAQWGEDNQSMMAYTELESSEGYTIKNKAVFTVDGVDGSLPFYVTFLEVGNCGVIRNAYMS</sequence>
<name>A0AC60QC84_IXOPE</name>
<protein>
    <submittedName>
        <fullName evidence="1">Uncharacterized protein</fullName>
    </submittedName>
</protein>
<evidence type="ECO:0000313" key="2">
    <source>
        <dbReference type="Proteomes" id="UP000805193"/>
    </source>
</evidence>
<dbReference type="Proteomes" id="UP000805193">
    <property type="component" value="Unassembled WGS sequence"/>
</dbReference>
<evidence type="ECO:0000313" key="1">
    <source>
        <dbReference type="EMBL" id="KAG0431694.1"/>
    </source>
</evidence>
<dbReference type="EMBL" id="JABSTQ010009205">
    <property type="protein sequence ID" value="KAG0431694.1"/>
    <property type="molecule type" value="Genomic_DNA"/>
</dbReference>
<keyword evidence="2" id="KW-1185">Reference proteome</keyword>
<feature type="non-terminal residue" evidence="1">
    <location>
        <position position="294"/>
    </location>
</feature>
<proteinExistence type="predicted"/>